<dbReference type="InterPro" id="IPR029033">
    <property type="entry name" value="His_PPase_superfam"/>
</dbReference>
<dbReference type="InterPro" id="IPR013078">
    <property type="entry name" value="His_Pase_superF_clade-1"/>
</dbReference>
<evidence type="ECO:0000256" key="1">
    <source>
        <dbReference type="ARBA" id="ARBA00022801"/>
    </source>
</evidence>
<gene>
    <name evidence="2" type="primary">sixA</name>
    <name evidence="2" type="ORF">CZ809_01641</name>
</gene>
<organism evidence="2 3">
    <name type="scientific">Photobacterium piscicola</name>
    <dbReference type="NCBI Taxonomy" id="1378299"/>
    <lineage>
        <taxon>Bacteria</taxon>
        <taxon>Pseudomonadati</taxon>
        <taxon>Pseudomonadota</taxon>
        <taxon>Gammaproteobacteria</taxon>
        <taxon>Vibrionales</taxon>
        <taxon>Vibrionaceae</taxon>
        <taxon>Photobacterium</taxon>
    </lineage>
</organism>
<dbReference type="GO" id="GO:0005737">
    <property type="term" value="C:cytoplasm"/>
    <property type="evidence" value="ECO:0007669"/>
    <property type="project" value="InterPro"/>
</dbReference>
<dbReference type="Pfam" id="PF00300">
    <property type="entry name" value="His_Phos_1"/>
    <property type="match status" value="1"/>
</dbReference>
<accession>A0A1T5HZ74</accession>
<dbReference type="EMBL" id="FUZI01000002">
    <property type="protein sequence ID" value="SKC32127.1"/>
    <property type="molecule type" value="Genomic_DNA"/>
</dbReference>
<dbReference type="SUPFAM" id="SSF53254">
    <property type="entry name" value="Phosphoglycerate mutase-like"/>
    <property type="match status" value="1"/>
</dbReference>
<dbReference type="InterPro" id="IPR004449">
    <property type="entry name" value="SixA"/>
</dbReference>
<reference evidence="2 3" key="1">
    <citation type="submission" date="2017-02" db="EMBL/GenBank/DDBJ databases">
        <authorList>
            <person name="Peterson S.W."/>
        </authorList>
    </citation>
    <scope>NUCLEOTIDE SEQUENCE [LARGE SCALE GENOMIC DNA]</scope>
    <source>
        <strain evidence="3">type strain: NCCB 100098</strain>
    </source>
</reference>
<sequence length="179" mass="19847">MIDRLDDVSRICDCLTEVIEISMQIYIMRHGEAENFAASDAERPLTTRGIAQSQQMATLLASHLKGELDQVWVSPYLRAQQTWQAMVKSLPTATQVGSVEDITPYGDAETVADFIKATIETEQPQSLLLISHLPLVGYLTAELVPGLQPPMFLTSAIAAIDYDPQSGKSKLLWQHQPHK</sequence>
<dbReference type="CDD" id="cd07067">
    <property type="entry name" value="HP_PGM_like"/>
    <property type="match status" value="1"/>
</dbReference>
<dbReference type="PANTHER" id="PTHR20935:SF1">
    <property type="entry name" value="SLL1549 PROTEIN"/>
    <property type="match status" value="1"/>
</dbReference>
<dbReference type="GO" id="GO:0101006">
    <property type="term" value="F:protein histidine phosphatase activity"/>
    <property type="evidence" value="ECO:0007669"/>
    <property type="project" value="InterPro"/>
</dbReference>
<keyword evidence="1 2" id="KW-0378">Hydrolase</keyword>
<evidence type="ECO:0000313" key="3">
    <source>
        <dbReference type="Proteomes" id="UP000189966"/>
    </source>
</evidence>
<name>A0A1T5HZ74_9GAMM</name>
<proteinExistence type="predicted"/>
<dbReference type="EC" id="3.1.3.-" evidence="2"/>
<dbReference type="NCBIfam" id="TIGR00249">
    <property type="entry name" value="sixA"/>
    <property type="match status" value="1"/>
</dbReference>
<dbReference type="Proteomes" id="UP000189966">
    <property type="component" value="Unassembled WGS sequence"/>
</dbReference>
<dbReference type="SMART" id="SM00855">
    <property type="entry name" value="PGAM"/>
    <property type="match status" value="1"/>
</dbReference>
<dbReference type="PANTHER" id="PTHR20935">
    <property type="entry name" value="PHOSPHOGLYCERATE MUTASE-RELATED"/>
    <property type="match status" value="1"/>
</dbReference>
<evidence type="ECO:0000313" key="2">
    <source>
        <dbReference type="EMBL" id="SKC32127.1"/>
    </source>
</evidence>
<protein>
    <submittedName>
        <fullName evidence="2">Phosphohistidine phosphatase SixA</fullName>
        <ecNumber evidence="2">3.1.3.-</ecNumber>
    </submittedName>
</protein>
<dbReference type="AlphaFoldDB" id="A0A1T5HZ74"/>
<dbReference type="InterPro" id="IPR051021">
    <property type="entry name" value="Mito_Ser/Thr_phosphatase"/>
</dbReference>
<dbReference type="Gene3D" id="3.40.50.1240">
    <property type="entry name" value="Phosphoglycerate mutase-like"/>
    <property type="match status" value="1"/>
</dbReference>